<dbReference type="CDD" id="cd00565">
    <property type="entry name" value="Ubl_ThiS"/>
    <property type="match status" value="1"/>
</dbReference>
<name>A0A096AMF8_9FIRM</name>
<sequence>MEQLGYDQEKSITLEQLIIGLGYHLERVAVEYNGNIVKRDVWNHTLVVAGSIIEIVSFVGGG</sequence>
<protein>
    <recommendedName>
        <fullName evidence="3">Thiamine biosynthesis protein ThiS</fullName>
    </recommendedName>
</protein>
<dbReference type="InterPro" id="IPR012675">
    <property type="entry name" value="Beta-grasp_dom_sf"/>
</dbReference>
<dbReference type="InterPro" id="IPR010035">
    <property type="entry name" value="Thi_S"/>
</dbReference>
<dbReference type="InterPro" id="IPR016155">
    <property type="entry name" value="Mopterin_synth/thiamin_S_b"/>
</dbReference>
<evidence type="ECO:0000313" key="2">
    <source>
        <dbReference type="Proteomes" id="UP000029628"/>
    </source>
</evidence>
<dbReference type="PANTHER" id="PTHR34472">
    <property type="entry name" value="SULFUR CARRIER PROTEIN THIS"/>
    <property type="match status" value="1"/>
</dbReference>
<dbReference type="PANTHER" id="PTHR34472:SF1">
    <property type="entry name" value="SULFUR CARRIER PROTEIN THIS"/>
    <property type="match status" value="1"/>
</dbReference>
<comment type="caution">
    <text evidence="1">The sequence shown here is derived from an EMBL/GenBank/DDBJ whole genome shotgun (WGS) entry which is preliminary data.</text>
</comment>
<dbReference type="Gene3D" id="3.10.20.30">
    <property type="match status" value="1"/>
</dbReference>
<dbReference type="EMBL" id="JRNT01000005">
    <property type="protein sequence ID" value="KGF48268.1"/>
    <property type="molecule type" value="Genomic_DNA"/>
</dbReference>
<gene>
    <name evidence="1" type="ORF">HMPREF0872_01365</name>
</gene>
<reference evidence="1 2" key="1">
    <citation type="submission" date="2014-07" db="EMBL/GenBank/DDBJ databases">
        <authorList>
            <person name="McCorrison J."/>
            <person name="Sanka R."/>
            <person name="Torralba M."/>
            <person name="Gillis M."/>
            <person name="Haft D.H."/>
            <person name="Methe B."/>
            <person name="Sutton G."/>
            <person name="Nelson K.E."/>
        </authorList>
    </citation>
    <scope>NUCLEOTIDE SEQUENCE [LARGE SCALE GENOMIC DNA]</scope>
    <source>
        <strain evidence="1 2">DNF00314</strain>
    </source>
</reference>
<proteinExistence type="predicted"/>
<dbReference type="InterPro" id="IPR003749">
    <property type="entry name" value="ThiS/MoaD-like"/>
</dbReference>
<dbReference type="Proteomes" id="UP000029628">
    <property type="component" value="Unassembled WGS sequence"/>
</dbReference>
<evidence type="ECO:0008006" key="3">
    <source>
        <dbReference type="Google" id="ProtNLM"/>
    </source>
</evidence>
<dbReference type="SUPFAM" id="SSF54285">
    <property type="entry name" value="MoaD/ThiS"/>
    <property type="match status" value="1"/>
</dbReference>
<keyword evidence="2" id="KW-1185">Reference proteome</keyword>
<dbReference type="NCBIfam" id="TIGR01683">
    <property type="entry name" value="thiS"/>
    <property type="match status" value="1"/>
</dbReference>
<accession>A0A096AMF8</accession>
<evidence type="ECO:0000313" key="1">
    <source>
        <dbReference type="EMBL" id="KGF48268.1"/>
    </source>
</evidence>
<dbReference type="Pfam" id="PF02597">
    <property type="entry name" value="ThiS"/>
    <property type="match status" value="1"/>
</dbReference>
<dbReference type="AlphaFoldDB" id="A0A096AMF8"/>
<organism evidence="1 2">
    <name type="scientific">Veillonella montpellierensis DNF00314</name>
    <dbReference type="NCBI Taxonomy" id="1401067"/>
    <lineage>
        <taxon>Bacteria</taxon>
        <taxon>Bacillati</taxon>
        <taxon>Bacillota</taxon>
        <taxon>Negativicutes</taxon>
        <taxon>Veillonellales</taxon>
        <taxon>Veillonellaceae</taxon>
        <taxon>Veillonella</taxon>
    </lineage>
</organism>